<dbReference type="Proteomes" id="UP000244896">
    <property type="component" value="Chromosome"/>
</dbReference>
<sequence>MITMLSSKTIPFLVFISCCLPPLCAASGTFALSPPAGENYVTCEGVYPGHLQGITTNGADAIYWSFTTALVKTTPAGKVLKKINVINHHGDLTFANGKVYVAVNDYVSEKPGQFNHPNPNNPARQWVYEYDAGLNFLARHSVPQVIHGAGGVAHHKGHFWVVGGLPGPWAGGFDPEKYNKNHLYEYDAAFRFVRVHELATGNTDMGIQTVEFGGGRWWFGTYEGSPRRPVGGKGTPGWRHQVFSTGENLAAFVRFGFHAKKPEGIYPNASLGIAALPGGQFLIGGGSGKKNERRGH</sequence>
<dbReference type="EMBL" id="CP023004">
    <property type="protein sequence ID" value="AWI07914.1"/>
    <property type="molecule type" value="Genomic_DNA"/>
</dbReference>
<organism evidence="2 3">
    <name type="scientific">Ereboglobus luteus</name>
    <dbReference type="NCBI Taxonomy" id="1796921"/>
    <lineage>
        <taxon>Bacteria</taxon>
        <taxon>Pseudomonadati</taxon>
        <taxon>Verrucomicrobiota</taxon>
        <taxon>Opitutia</taxon>
        <taxon>Opitutales</taxon>
        <taxon>Opitutaceae</taxon>
        <taxon>Ereboglobus</taxon>
    </lineage>
</organism>
<dbReference type="KEGG" id="elut:CKA38_00365"/>
<reference evidence="2 3" key="1">
    <citation type="journal article" date="2018" name="Syst. Appl. Microbiol.">
        <title>Ereboglobus luteus gen. nov. sp. nov. from cockroach guts, and new insights into the oxygen relationship of the genera Opitutus and Didymococcus (Verrucomicrobia: Opitutaceae).</title>
        <authorList>
            <person name="Tegtmeier D."/>
            <person name="Belitz A."/>
            <person name="Radek R."/>
            <person name="Heimerl T."/>
            <person name="Brune A."/>
        </authorList>
    </citation>
    <scope>NUCLEOTIDE SEQUENCE [LARGE SCALE GENOMIC DNA]</scope>
    <source>
        <strain evidence="2 3">Ho45</strain>
    </source>
</reference>
<accession>A0A2U8DZN1</accession>
<dbReference type="AlphaFoldDB" id="A0A2U8DZN1"/>
<feature type="signal peptide" evidence="1">
    <location>
        <begin position="1"/>
        <end position="25"/>
    </location>
</feature>
<evidence type="ECO:0000313" key="2">
    <source>
        <dbReference type="EMBL" id="AWI07914.1"/>
    </source>
</evidence>
<keyword evidence="3" id="KW-1185">Reference proteome</keyword>
<proteinExistence type="predicted"/>
<name>A0A2U8DZN1_9BACT</name>
<keyword evidence="1" id="KW-0732">Signal</keyword>
<gene>
    <name evidence="2" type="ORF">CKA38_00365</name>
</gene>
<protein>
    <submittedName>
        <fullName evidence="2">Uncharacterized protein</fullName>
    </submittedName>
</protein>
<feature type="chain" id="PRO_5015978172" evidence="1">
    <location>
        <begin position="26"/>
        <end position="296"/>
    </location>
</feature>
<evidence type="ECO:0000256" key="1">
    <source>
        <dbReference type="SAM" id="SignalP"/>
    </source>
</evidence>
<evidence type="ECO:0000313" key="3">
    <source>
        <dbReference type="Proteomes" id="UP000244896"/>
    </source>
</evidence>